<evidence type="ECO:0000256" key="1">
    <source>
        <dbReference type="SAM" id="MobiDB-lite"/>
    </source>
</evidence>
<feature type="region of interest" description="Disordered" evidence="1">
    <location>
        <begin position="158"/>
        <end position="189"/>
    </location>
</feature>
<dbReference type="Proteomes" id="UP000492820">
    <property type="component" value="Unassembled WGS sequence"/>
</dbReference>
<reference evidence="2 3" key="1">
    <citation type="journal article" date="2013" name="Nature">
        <title>The genomes of four tapeworm species reveal adaptations to parasitism.</title>
        <authorList>
            <person name="Tsai I.J."/>
            <person name="Zarowiecki M."/>
            <person name="Holroyd N."/>
            <person name="Garciarrubio A."/>
            <person name="Sanchez-Flores A."/>
            <person name="Brooks K.L."/>
            <person name="Tracey A."/>
            <person name="Bobes R.J."/>
            <person name="Fragoso G."/>
            <person name="Sciutto E."/>
            <person name="Aslett M."/>
            <person name="Beasley H."/>
            <person name="Bennett H.M."/>
            <person name="Cai J."/>
            <person name="Camicia F."/>
            <person name="Clark R."/>
            <person name="Cucher M."/>
            <person name="De Silva N."/>
            <person name="Day T.A."/>
            <person name="Deplazes P."/>
            <person name="Estrada K."/>
            <person name="Fernandez C."/>
            <person name="Holland P.W."/>
            <person name="Hou J."/>
            <person name="Hu S."/>
            <person name="Huckvale T."/>
            <person name="Hung S.S."/>
            <person name="Kamenetzky L."/>
            <person name="Keane J.A."/>
            <person name="Kiss F."/>
            <person name="Koziol U."/>
            <person name="Lambert O."/>
            <person name="Liu K."/>
            <person name="Luo X."/>
            <person name="Luo Y."/>
            <person name="Macchiaroli N."/>
            <person name="Nichol S."/>
            <person name="Paps J."/>
            <person name="Parkinson J."/>
            <person name="Pouchkina-Stantcheva N."/>
            <person name="Riddiford N."/>
            <person name="Rosenzvit M."/>
            <person name="Salinas G."/>
            <person name="Wasmuth J.D."/>
            <person name="Zamanian M."/>
            <person name="Zheng Y."/>
            <person name="Cai X."/>
            <person name="Soberon X."/>
            <person name="Olson P.D."/>
            <person name="Laclette J.P."/>
            <person name="Brehm K."/>
            <person name="Berriman M."/>
            <person name="Garciarrubio A."/>
            <person name="Bobes R.J."/>
            <person name="Fragoso G."/>
            <person name="Sanchez-Flores A."/>
            <person name="Estrada K."/>
            <person name="Cevallos M.A."/>
            <person name="Morett E."/>
            <person name="Gonzalez V."/>
            <person name="Portillo T."/>
            <person name="Ochoa-Leyva A."/>
            <person name="Jose M.V."/>
            <person name="Sciutto E."/>
            <person name="Landa A."/>
            <person name="Jimenez L."/>
            <person name="Valdes V."/>
            <person name="Carrero J.C."/>
            <person name="Larralde C."/>
            <person name="Morales-Montor J."/>
            <person name="Limon-Lason J."/>
            <person name="Soberon X."/>
            <person name="Laclette J.P."/>
        </authorList>
    </citation>
    <scope>NUCLEOTIDE SEQUENCE [LARGE SCALE GENOMIC DNA]</scope>
</reference>
<evidence type="ECO:0000313" key="4">
    <source>
        <dbReference type="WBParaSite" id="EgrG_000994200"/>
    </source>
</evidence>
<organism evidence="2">
    <name type="scientific">Echinococcus granulosus</name>
    <name type="common">Hydatid tapeworm</name>
    <dbReference type="NCBI Taxonomy" id="6210"/>
    <lineage>
        <taxon>Eukaryota</taxon>
        <taxon>Metazoa</taxon>
        <taxon>Spiralia</taxon>
        <taxon>Lophotrochozoa</taxon>
        <taxon>Platyhelminthes</taxon>
        <taxon>Cestoda</taxon>
        <taxon>Eucestoda</taxon>
        <taxon>Cyclophyllidea</taxon>
        <taxon>Taeniidae</taxon>
        <taxon>Echinococcus</taxon>
        <taxon>Echinococcus granulosus group</taxon>
    </lineage>
</organism>
<protein>
    <submittedName>
        <fullName evidence="2 4">Expressed conserved protein</fullName>
    </submittedName>
</protein>
<accession>A0A068WBY3</accession>
<reference evidence="2" key="2">
    <citation type="submission" date="2014-06" db="EMBL/GenBank/DDBJ databases">
        <authorList>
            <person name="Aslett M."/>
        </authorList>
    </citation>
    <scope>NUCLEOTIDE SEQUENCE</scope>
</reference>
<proteinExistence type="predicted"/>
<dbReference type="EMBL" id="LK028577">
    <property type="protein sequence ID" value="CDS17206.1"/>
    <property type="molecule type" value="Genomic_DNA"/>
</dbReference>
<gene>
    <name evidence="2" type="ORF">EgrG_000994200</name>
</gene>
<evidence type="ECO:0000313" key="2">
    <source>
        <dbReference type="EMBL" id="CDS17206.1"/>
    </source>
</evidence>
<dbReference type="WBParaSite" id="EgrG_000994200">
    <property type="protein sequence ID" value="EgrG_000994200"/>
    <property type="gene ID" value="EgrG_000994200"/>
</dbReference>
<dbReference type="OrthoDB" id="6230684at2759"/>
<evidence type="ECO:0000313" key="3">
    <source>
        <dbReference type="Proteomes" id="UP000492820"/>
    </source>
</evidence>
<reference evidence="4" key="3">
    <citation type="submission" date="2020-10" db="UniProtKB">
        <authorList>
            <consortium name="WormBaseParasite"/>
        </authorList>
    </citation>
    <scope>IDENTIFICATION</scope>
</reference>
<name>A0A068WBY3_ECHGR</name>
<sequence length="302" mass="34459">MSTVSNHLVIFTPRALTVDNSVPPAFNDLSEAFSQWLAGRAQTELHLFSVATKSVGGSNLDATFDNFVQALELADCAIIVFPGQQVCLLDAIYPRLLVHLTIKPWWFKRMLLVSLGEIAKNKKKFDPMLLFHPPVIFSMSPKMWQKEERQWEEIADFIHPKPSDEQTGSQHSTNEEKMDGEADEGDSPQDLQNIEVSQENQVKTSSEIGFISKEEHHSSVVDAEDDYQCESEMDPRIYEELEISMEKPWEKSLTWREMESSCTTSNTMTLRLLSFLCQFICKIATINDNYSPLSLYSINNYC</sequence>
<dbReference type="AlphaFoldDB" id="A0A068WBY3"/>